<name>L1KSC0_9ACTN</name>
<keyword evidence="1" id="KW-0812">Transmembrane</keyword>
<proteinExistence type="predicted"/>
<comment type="caution">
    <text evidence="2">The sequence shown here is derived from an EMBL/GenBank/DDBJ whole genome shotgun (WGS) entry which is preliminary data.</text>
</comment>
<dbReference type="Proteomes" id="UP000010411">
    <property type="component" value="Unassembled WGS sequence"/>
</dbReference>
<reference evidence="2 3" key="1">
    <citation type="submission" date="2012-11" db="EMBL/GenBank/DDBJ databases">
        <authorList>
            <person name="Huguet-Tapia J.C."/>
            <person name="Durkin A.S."/>
            <person name="Pettis G.S."/>
            <person name="Badger J.H."/>
        </authorList>
    </citation>
    <scope>NUCLEOTIDE SEQUENCE [LARGE SCALE GENOMIC DNA]</scope>
    <source>
        <strain evidence="2 3">91-03</strain>
    </source>
</reference>
<organism evidence="2 3">
    <name type="scientific">Streptomyces ipomoeae 91-03</name>
    <dbReference type="NCBI Taxonomy" id="698759"/>
    <lineage>
        <taxon>Bacteria</taxon>
        <taxon>Bacillati</taxon>
        <taxon>Actinomycetota</taxon>
        <taxon>Actinomycetes</taxon>
        <taxon>Kitasatosporales</taxon>
        <taxon>Streptomycetaceae</taxon>
        <taxon>Streptomyces</taxon>
    </lineage>
</organism>
<evidence type="ECO:0000256" key="1">
    <source>
        <dbReference type="SAM" id="Phobius"/>
    </source>
</evidence>
<feature type="transmembrane region" description="Helical" evidence="1">
    <location>
        <begin position="21"/>
        <end position="39"/>
    </location>
</feature>
<dbReference type="PATRIC" id="fig|698759.3.peg.5804"/>
<dbReference type="RefSeq" id="WP_009326104.1">
    <property type="nucleotide sequence ID" value="NZ_AEJC01000426.1"/>
</dbReference>
<keyword evidence="1" id="KW-1133">Transmembrane helix</keyword>
<keyword evidence="3" id="KW-1185">Reference proteome</keyword>
<gene>
    <name evidence="2" type="ORF">STRIP9103_04703</name>
</gene>
<keyword evidence="1" id="KW-0472">Membrane</keyword>
<dbReference type="AlphaFoldDB" id="L1KSC0"/>
<accession>L1KSC0</accession>
<evidence type="ECO:0000313" key="2">
    <source>
        <dbReference type="EMBL" id="EKX63532.1"/>
    </source>
</evidence>
<dbReference type="EMBL" id="AEJC01000426">
    <property type="protein sequence ID" value="EKX63532.1"/>
    <property type="molecule type" value="Genomic_DNA"/>
</dbReference>
<sequence>MSVPDSSKGEKDPDKKTFRRRFVELLLGAALTAALRALFEKLWQ</sequence>
<evidence type="ECO:0000313" key="3">
    <source>
        <dbReference type="Proteomes" id="UP000010411"/>
    </source>
</evidence>
<protein>
    <submittedName>
        <fullName evidence="2">Uncharacterized protein</fullName>
    </submittedName>
</protein>